<sequence>MPVIINIEPSFALTSEEFAILSPVADLRLVDLLAYDLPAPDASLRLALSKDDPRHFDALPRPSKQSIGKFSDQKFLSLAYFDGNRSIAVSGSSMRLPLDASAARHHLTRIRWTAVDRVYLRGRSTRLQDFLQILSSAWYSETHMDWMLESVLAAPSSLRFVALPAWFLSDAIRLNRRGARIDHFDNVKFDELHHLGLASLSDLRRLIERDNDIICFVPICQKERWYLFRINAKQQAWSLANSMPSLPPASDLVTGVLDLIAYLGIALKHKGFQVLPIAVQGDSHSCGPACISVVKEELLRLEPFDPRHSKMLRLRQFNRIAQQILQEADEDDDGDIEMYSLDVLESYQDNTSELDDKDFPPLPSLRASTSSSPSPPTSPSASPSTPPSNAAAVVTARNLCADWSSVFGNTTNTAFDVALPRRPLRAQPSIPLPPTVASAPVAKLRGDWSRLFGTPTMPVVVQHLSHLVWISTVRYQVRALGLGFIGIRDWERRGGWVGGIGCQVEGSQLPHQPFESPHHWVTTQGFRFLDTAKTRDAITPCPGLTTPTCLDYLTRTSAPGGGASRRRDLIIQVYPAKKVEKNILLDKDEGTQVNLHERDVLE</sequence>
<evidence type="ECO:0000313" key="2">
    <source>
        <dbReference type="EMBL" id="SGY44864.1"/>
    </source>
</evidence>
<protein>
    <submittedName>
        <fullName evidence="2">BQ5605_C001g00211 protein</fullName>
    </submittedName>
</protein>
<accession>A0A2X0NZM5</accession>
<evidence type="ECO:0000313" key="3">
    <source>
        <dbReference type="Proteomes" id="UP000249464"/>
    </source>
</evidence>
<dbReference type="SUPFAM" id="SSF54001">
    <property type="entry name" value="Cysteine proteinases"/>
    <property type="match status" value="1"/>
</dbReference>
<dbReference type="Proteomes" id="UP000249464">
    <property type="component" value="Unassembled WGS sequence"/>
</dbReference>
<dbReference type="InterPro" id="IPR038765">
    <property type="entry name" value="Papain-like_cys_pep_sf"/>
</dbReference>
<dbReference type="Gene3D" id="3.40.395.10">
    <property type="entry name" value="Adenoviral Proteinase, Chain A"/>
    <property type="match status" value="1"/>
</dbReference>
<feature type="region of interest" description="Disordered" evidence="1">
    <location>
        <begin position="351"/>
        <end position="390"/>
    </location>
</feature>
<dbReference type="EMBL" id="FQNC01000043">
    <property type="protein sequence ID" value="SGY44864.1"/>
    <property type="molecule type" value="Genomic_DNA"/>
</dbReference>
<organism evidence="2 3">
    <name type="scientific">Microbotryum silenes-dioicae</name>
    <dbReference type="NCBI Taxonomy" id="796604"/>
    <lineage>
        <taxon>Eukaryota</taxon>
        <taxon>Fungi</taxon>
        <taxon>Dikarya</taxon>
        <taxon>Basidiomycota</taxon>
        <taxon>Pucciniomycotina</taxon>
        <taxon>Microbotryomycetes</taxon>
        <taxon>Microbotryales</taxon>
        <taxon>Microbotryaceae</taxon>
        <taxon>Microbotryum</taxon>
    </lineage>
</organism>
<keyword evidence="3" id="KW-1185">Reference proteome</keyword>
<name>A0A2X0NZM5_9BASI</name>
<reference evidence="2 3" key="1">
    <citation type="submission" date="2016-11" db="EMBL/GenBank/DDBJ databases">
        <authorList>
            <person name="Jaros S."/>
            <person name="Januszkiewicz K."/>
            <person name="Wedrychowicz H."/>
        </authorList>
    </citation>
    <scope>NUCLEOTIDE SEQUENCE [LARGE SCALE GENOMIC DNA]</scope>
</reference>
<gene>
    <name evidence="2" type="primary">BQ5605_C001g00211</name>
    <name evidence="2" type="ORF">BQ5605_C001G00211</name>
</gene>
<proteinExistence type="predicted"/>
<evidence type="ECO:0000256" key="1">
    <source>
        <dbReference type="SAM" id="MobiDB-lite"/>
    </source>
</evidence>
<dbReference type="AlphaFoldDB" id="A0A2X0NZM5"/>